<dbReference type="OrthoDB" id="2438847at2759"/>
<feature type="compositionally biased region" description="Low complexity" evidence="1">
    <location>
        <begin position="14"/>
        <end position="27"/>
    </location>
</feature>
<comment type="caution">
    <text evidence="2">The sequence shown here is derived from an EMBL/GenBank/DDBJ whole genome shotgun (WGS) entry which is preliminary data.</text>
</comment>
<dbReference type="AlphaFoldDB" id="A0A9N9CWX3"/>
<dbReference type="Proteomes" id="UP000789739">
    <property type="component" value="Unassembled WGS sequence"/>
</dbReference>
<name>A0A9N9CWX3_9GLOM</name>
<reference evidence="2" key="1">
    <citation type="submission" date="2021-06" db="EMBL/GenBank/DDBJ databases">
        <authorList>
            <person name="Kallberg Y."/>
            <person name="Tangrot J."/>
            <person name="Rosling A."/>
        </authorList>
    </citation>
    <scope>NUCLEOTIDE SEQUENCE</scope>
    <source>
        <strain evidence="2">BR232B</strain>
    </source>
</reference>
<proteinExistence type="predicted"/>
<accession>A0A9N9CWX3</accession>
<protein>
    <submittedName>
        <fullName evidence="2">2392_t:CDS:1</fullName>
    </submittedName>
</protein>
<sequence>MRREELKSSSKGQAPDSPALSDSSSSAYITEPPPSHIPACPFSQSDYTRLYGTNREEIRLLESLVNFKFQTAVSDCNKDGNDVVYWPVLPLRFV</sequence>
<organism evidence="2 3">
    <name type="scientific">Paraglomus brasilianum</name>
    <dbReference type="NCBI Taxonomy" id="144538"/>
    <lineage>
        <taxon>Eukaryota</taxon>
        <taxon>Fungi</taxon>
        <taxon>Fungi incertae sedis</taxon>
        <taxon>Mucoromycota</taxon>
        <taxon>Glomeromycotina</taxon>
        <taxon>Glomeromycetes</taxon>
        <taxon>Paraglomerales</taxon>
        <taxon>Paraglomeraceae</taxon>
        <taxon>Paraglomus</taxon>
    </lineage>
</organism>
<evidence type="ECO:0000313" key="2">
    <source>
        <dbReference type="EMBL" id="CAG8614633.1"/>
    </source>
</evidence>
<feature type="region of interest" description="Disordered" evidence="1">
    <location>
        <begin position="1"/>
        <end position="41"/>
    </location>
</feature>
<evidence type="ECO:0000256" key="1">
    <source>
        <dbReference type="SAM" id="MobiDB-lite"/>
    </source>
</evidence>
<gene>
    <name evidence="2" type="ORF">PBRASI_LOCUS8363</name>
</gene>
<evidence type="ECO:0000313" key="3">
    <source>
        <dbReference type="Proteomes" id="UP000789739"/>
    </source>
</evidence>
<dbReference type="EMBL" id="CAJVPI010001476">
    <property type="protein sequence ID" value="CAG8614633.1"/>
    <property type="molecule type" value="Genomic_DNA"/>
</dbReference>
<keyword evidence="3" id="KW-1185">Reference proteome</keyword>